<comment type="caution">
    <text evidence="2">The sequence shown here is derived from an EMBL/GenBank/DDBJ whole genome shotgun (WGS) entry which is preliminary data.</text>
</comment>
<dbReference type="GO" id="GO:0043041">
    <property type="term" value="P:amino acid activation for nonribosomal peptide biosynthetic process"/>
    <property type="evidence" value="ECO:0007669"/>
    <property type="project" value="TreeGrafter"/>
</dbReference>
<dbReference type="AlphaFoldDB" id="A0AA36MF36"/>
<protein>
    <recommendedName>
        <fullName evidence="1">AMP-dependent synthetase/ligase domain-containing protein</fullName>
    </recommendedName>
</protein>
<organism evidence="2 3">
    <name type="scientific">Cylicocyclus nassatus</name>
    <name type="common">Nematode worm</name>
    <dbReference type="NCBI Taxonomy" id="53992"/>
    <lineage>
        <taxon>Eukaryota</taxon>
        <taxon>Metazoa</taxon>
        <taxon>Ecdysozoa</taxon>
        <taxon>Nematoda</taxon>
        <taxon>Chromadorea</taxon>
        <taxon>Rhabditida</taxon>
        <taxon>Rhabditina</taxon>
        <taxon>Rhabditomorpha</taxon>
        <taxon>Strongyloidea</taxon>
        <taxon>Strongylidae</taxon>
        <taxon>Cylicocyclus</taxon>
    </lineage>
</organism>
<dbReference type="InterPro" id="IPR042099">
    <property type="entry name" value="ANL_N_sf"/>
</dbReference>
<evidence type="ECO:0000313" key="2">
    <source>
        <dbReference type="EMBL" id="CAJ0607087.1"/>
    </source>
</evidence>
<dbReference type="InterPro" id="IPR000873">
    <property type="entry name" value="AMP-dep_synth/lig_dom"/>
</dbReference>
<dbReference type="Pfam" id="PF00501">
    <property type="entry name" value="AMP-binding"/>
    <property type="match status" value="1"/>
</dbReference>
<dbReference type="Proteomes" id="UP001176961">
    <property type="component" value="Unassembled WGS sequence"/>
</dbReference>
<evidence type="ECO:0000259" key="1">
    <source>
        <dbReference type="Pfam" id="PF00501"/>
    </source>
</evidence>
<evidence type="ECO:0000313" key="3">
    <source>
        <dbReference type="Proteomes" id="UP001176961"/>
    </source>
</evidence>
<name>A0AA36MF36_CYLNA</name>
<dbReference type="InterPro" id="IPR045851">
    <property type="entry name" value="AMP-bd_C_sf"/>
</dbReference>
<keyword evidence="3" id="KW-1185">Reference proteome</keyword>
<gene>
    <name evidence="2" type="ORF">CYNAS_LOCUS19070</name>
</gene>
<proteinExistence type="predicted"/>
<accession>A0AA36MF36</accession>
<dbReference type="PANTHER" id="PTHR44394:SF1">
    <property type="entry name" value="BETA-ALANINE-ACTIVATING ENZYME"/>
    <property type="match status" value="1"/>
</dbReference>
<sequence length="473" mass="52715">MIVVPFSIHDLCYGEERFLSPHFVRERIEHFKCLFRECLGEVIALHMQRSSELVCAVAALVELHTPFTIINSRDGPLLYGAQWLYDEKQLYKISSLENKTSESDDGRCEDLCFTIRTSGTTGEAKLVAVPFSCIEPNVDDFRERFHITSQDVILCATSFCFDPSIIELFLPFTTGADLLLVPDHVRSQPHLFSSVLRRYKPTIVQLTPSVLSLLDENTLAWIFGSSSPIRCLLLGGEKFPSKLVKRFRSPSNLTKVFNVYGVTEVSCWASIAEIPHSFNNVTIGSPLKSTTFTLTEENELLLGGSRRCCVNGMWNVGFTATGDIVQMVNGGLDIVGRTDEQVKLNGVRCNLSAISESVQSLSHVTFARASIYKEKFLVLFVKADVPIEDALRVLIPAGLFPSKIVYLDIVPVNRNGKVDCSKLLEILEEQCSKAMKTSTSLLAFLSKFGIKVDSDLSNHSFTDYGTLMRCMTS</sequence>
<reference evidence="2" key="1">
    <citation type="submission" date="2023-07" db="EMBL/GenBank/DDBJ databases">
        <authorList>
            <consortium name="CYATHOMIX"/>
        </authorList>
    </citation>
    <scope>NUCLEOTIDE SEQUENCE</scope>
    <source>
        <strain evidence="2">N/A</strain>
    </source>
</reference>
<dbReference type="Gene3D" id="3.40.50.12780">
    <property type="entry name" value="N-terminal domain of ligase-like"/>
    <property type="match status" value="1"/>
</dbReference>
<dbReference type="SUPFAM" id="SSF56801">
    <property type="entry name" value="Acetyl-CoA synthetase-like"/>
    <property type="match status" value="1"/>
</dbReference>
<dbReference type="InterPro" id="IPR052091">
    <property type="entry name" value="Beta-ala_Activ/Resist"/>
</dbReference>
<dbReference type="EMBL" id="CATQJL010000316">
    <property type="protein sequence ID" value="CAJ0607087.1"/>
    <property type="molecule type" value="Genomic_DNA"/>
</dbReference>
<dbReference type="PANTHER" id="PTHR44394">
    <property type="entry name" value="BETA-ALANINE-ACTIVATING ENZYME"/>
    <property type="match status" value="1"/>
</dbReference>
<dbReference type="Gene3D" id="3.30.300.30">
    <property type="match status" value="1"/>
</dbReference>
<feature type="domain" description="AMP-dependent synthetase/ligase" evidence="1">
    <location>
        <begin position="100"/>
        <end position="298"/>
    </location>
</feature>